<reference evidence="10" key="1">
    <citation type="journal article" date="2021" name="Cell">
        <title>Tracing the genetic footprints of vertebrate landing in non-teleost ray-finned fishes.</title>
        <authorList>
            <person name="Bi X."/>
            <person name="Wang K."/>
            <person name="Yang L."/>
            <person name="Pan H."/>
            <person name="Jiang H."/>
            <person name="Wei Q."/>
            <person name="Fang M."/>
            <person name="Yu H."/>
            <person name="Zhu C."/>
            <person name="Cai Y."/>
            <person name="He Y."/>
            <person name="Gan X."/>
            <person name="Zeng H."/>
            <person name="Yu D."/>
            <person name="Zhu Y."/>
            <person name="Jiang H."/>
            <person name="Qiu Q."/>
            <person name="Yang H."/>
            <person name="Zhang Y.E."/>
            <person name="Wang W."/>
            <person name="Zhu M."/>
            <person name="He S."/>
            <person name="Zhang G."/>
        </authorList>
    </citation>
    <scope>NUCLEOTIDE SEQUENCE</scope>
    <source>
        <strain evidence="10">Bchr_001</strain>
    </source>
</reference>
<evidence type="ECO:0000256" key="6">
    <source>
        <dbReference type="ARBA" id="ARBA00034102"/>
    </source>
</evidence>
<dbReference type="Gene3D" id="1.20.5.110">
    <property type="match status" value="2"/>
</dbReference>
<sequence>MAEMSDEDLAMRADEITDESLESTRRMLQMTEESRQAGVKTLDMLEDQGHQLTRVEKELDKIDEDMKDAEKYLKKLAKCCGLCMCPCDKQENFEETEQYKKAYSKEQGCDVKVMSHQPHGSQIQQQVKAGGAQGPVIQRVTNDAREDEMEENLQMMGNYMGDLKSMALNMGTEIDKQNVQIDRITEKTDTNKARIDEARRTADKLLGK</sequence>
<proteinExistence type="inferred from homology"/>
<dbReference type="SUPFAM" id="SSF58038">
    <property type="entry name" value="SNARE fusion complex"/>
    <property type="match status" value="2"/>
</dbReference>
<dbReference type="PANTHER" id="PTHR19305:SF4">
    <property type="entry name" value="SYNAPTOSOMAL-ASSOCIATED PROTEIN 23"/>
    <property type="match status" value="1"/>
</dbReference>
<evidence type="ECO:0000256" key="8">
    <source>
        <dbReference type="SAM" id="Coils"/>
    </source>
</evidence>
<dbReference type="Pfam" id="PF00835">
    <property type="entry name" value="SNAP-25"/>
    <property type="match status" value="1"/>
</dbReference>
<feature type="domain" description="T-SNARE coiled-coil homology" evidence="9">
    <location>
        <begin position="14"/>
        <end position="76"/>
    </location>
</feature>
<evidence type="ECO:0000313" key="10">
    <source>
        <dbReference type="EMBL" id="MBN3292650.1"/>
    </source>
</evidence>
<dbReference type="PANTHER" id="PTHR19305">
    <property type="entry name" value="SYNAPTOSOMAL ASSOCIATED PROTEIN"/>
    <property type="match status" value="1"/>
</dbReference>
<keyword evidence="11" id="KW-1185">Reference proteome</keyword>
<dbReference type="InterPro" id="IPR000928">
    <property type="entry name" value="SNAP-25_dom"/>
</dbReference>
<evidence type="ECO:0000256" key="7">
    <source>
        <dbReference type="RuleBase" id="RU003496"/>
    </source>
</evidence>
<evidence type="ECO:0000256" key="5">
    <source>
        <dbReference type="ARBA" id="ARBA00023054"/>
    </source>
</evidence>
<evidence type="ECO:0000256" key="2">
    <source>
        <dbReference type="ARBA" id="ARBA00022599"/>
    </source>
</evidence>
<evidence type="ECO:0000256" key="4">
    <source>
        <dbReference type="ARBA" id="ARBA00023018"/>
    </source>
</evidence>
<feature type="non-terminal residue" evidence="10">
    <location>
        <position position="208"/>
    </location>
</feature>
<dbReference type="PROSITE" id="PS50192">
    <property type="entry name" value="T_SNARE"/>
    <property type="match status" value="2"/>
</dbReference>
<dbReference type="Proteomes" id="UP001166052">
    <property type="component" value="Unassembled WGS sequence"/>
</dbReference>
<dbReference type="CDD" id="cd15889">
    <property type="entry name" value="SNARE_SNAP25N_23N"/>
    <property type="match status" value="1"/>
</dbReference>
<dbReference type="SMART" id="SM00397">
    <property type="entry name" value="t_SNARE"/>
    <property type="match status" value="2"/>
</dbReference>
<evidence type="ECO:0000313" key="11">
    <source>
        <dbReference type="Proteomes" id="UP001166052"/>
    </source>
</evidence>
<keyword evidence="2" id="KW-0771">Synaptosome</keyword>
<gene>
    <name evidence="10" type="primary">Snap23_0</name>
    <name evidence="10" type="ORF">GTO92_0001162</name>
</gene>
<accession>A0ABS2Z2H4</accession>
<dbReference type="InterPro" id="IPR000727">
    <property type="entry name" value="T_SNARE_dom"/>
</dbReference>
<evidence type="ECO:0000259" key="9">
    <source>
        <dbReference type="PROSITE" id="PS50192"/>
    </source>
</evidence>
<comment type="similarity">
    <text evidence="1 7">Belongs to the SNAP-25 family.</text>
</comment>
<feature type="domain" description="T-SNARE coiled-coil homology" evidence="9">
    <location>
        <begin position="143"/>
        <end position="205"/>
    </location>
</feature>
<keyword evidence="5 8" id="KW-0175">Coiled coil</keyword>
<dbReference type="EMBL" id="JAAWVN010017506">
    <property type="protein sequence ID" value="MBN3292650.1"/>
    <property type="molecule type" value="Genomic_DNA"/>
</dbReference>
<keyword evidence="4" id="KW-0770">Synapse</keyword>
<comment type="caution">
    <text evidence="10">The sequence shown here is derived from an EMBL/GenBank/DDBJ whole genome shotgun (WGS) entry which is preliminary data.</text>
</comment>
<name>A0ABS2Z2H4_POLSE</name>
<protein>
    <recommendedName>
        <fullName evidence="7">Synaptosomal-associated protein</fullName>
    </recommendedName>
</protein>
<keyword evidence="3" id="KW-0677">Repeat</keyword>
<evidence type="ECO:0000256" key="3">
    <source>
        <dbReference type="ARBA" id="ARBA00022737"/>
    </source>
</evidence>
<organism evidence="10 11">
    <name type="scientific">Polypterus senegalus</name>
    <name type="common">Senegal bichir</name>
    <dbReference type="NCBI Taxonomy" id="55291"/>
    <lineage>
        <taxon>Eukaryota</taxon>
        <taxon>Metazoa</taxon>
        <taxon>Chordata</taxon>
        <taxon>Craniata</taxon>
        <taxon>Vertebrata</taxon>
        <taxon>Euteleostomi</taxon>
        <taxon>Actinopterygii</taxon>
        <taxon>Polypteriformes</taxon>
        <taxon>Polypteridae</taxon>
        <taxon>Polypterus</taxon>
    </lineage>
</organism>
<feature type="non-terminal residue" evidence="10">
    <location>
        <position position="1"/>
    </location>
</feature>
<comment type="subcellular location">
    <subcellularLocation>
        <location evidence="6">Synapse</location>
        <location evidence="6">Synaptosome</location>
    </subcellularLocation>
</comment>
<evidence type="ECO:0000256" key="1">
    <source>
        <dbReference type="ARBA" id="ARBA00009480"/>
    </source>
</evidence>
<feature type="coiled-coil region" evidence="8">
    <location>
        <begin position="45"/>
        <end position="72"/>
    </location>
</feature>